<dbReference type="InterPro" id="IPR036249">
    <property type="entry name" value="Thioredoxin-like_sf"/>
</dbReference>
<keyword evidence="2" id="KW-0201">Cytochrome c-type biogenesis</keyword>
<protein>
    <submittedName>
        <fullName evidence="7">TlpA family protein disulfide reductase</fullName>
    </submittedName>
</protein>
<dbReference type="InterPro" id="IPR013766">
    <property type="entry name" value="Thioredoxin_domain"/>
</dbReference>
<evidence type="ECO:0000259" key="6">
    <source>
        <dbReference type="PROSITE" id="PS51352"/>
    </source>
</evidence>
<dbReference type="PANTHER" id="PTHR42852:SF6">
    <property type="entry name" value="THIOL:DISULFIDE INTERCHANGE PROTEIN DSBE"/>
    <property type="match status" value="1"/>
</dbReference>
<dbReference type="Proteomes" id="UP001222275">
    <property type="component" value="Chromosome"/>
</dbReference>
<dbReference type="RefSeq" id="WP_275594349.1">
    <property type="nucleotide sequence ID" value="NZ_CP102381.1"/>
</dbReference>
<dbReference type="InterPro" id="IPR000866">
    <property type="entry name" value="AhpC/TSA"/>
</dbReference>
<evidence type="ECO:0000256" key="3">
    <source>
        <dbReference type="ARBA" id="ARBA00023157"/>
    </source>
</evidence>
<evidence type="ECO:0000256" key="1">
    <source>
        <dbReference type="ARBA" id="ARBA00004196"/>
    </source>
</evidence>
<dbReference type="SUPFAM" id="SSF52833">
    <property type="entry name" value="Thioredoxin-like"/>
    <property type="match status" value="1"/>
</dbReference>
<organism evidence="7 8">
    <name type="scientific">Thiomicrorhabdus lithotrophica</name>
    <dbReference type="NCBI Taxonomy" id="2949997"/>
    <lineage>
        <taxon>Bacteria</taxon>
        <taxon>Pseudomonadati</taxon>
        <taxon>Pseudomonadota</taxon>
        <taxon>Gammaproteobacteria</taxon>
        <taxon>Thiotrichales</taxon>
        <taxon>Piscirickettsiaceae</taxon>
        <taxon>Thiomicrorhabdus</taxon>
    </lineage>
</organism>
<name>A0ABY8CBA2_9GAMM</name>
<dbReference type="Gene3D" id="3.40.30.10">
    <property type="entry name" value="Glutaredoxin"/>
    <property type="match status" value="1"/>
</dbReference>
<sequence length="445" mass="50493">MQPKYLSLFSILLCLFQFHNSYAEEPIKKLTYEDREQWMSLPQSEVETGGENYQLTILPAENTEKNKRLYLWIGEPEAPNDGDALAIQALTESGSIWYLDTPEALFEDRSRMTMRKMNGLFVKKLMEKATSLFEEIIVVTADVGSVPVLRGLHLWQEQAHDKSRNQLKNVILLYPSLFVNAPTAGEVPEFFPISYQTALPITILQPAQGTQANTIKLTEKALKMGGSFVQTQIVPIATDGYFKYQDIRLMAKDAAKRIQESTTAQILRVNKIKYKVAKLSPLDAVIPESKIISGLIKIKTKTFMPTIKLNALNGEAINIPDDYRGKALLINFWATWCPHCVEEIPSMNRALNYLDPERFAMISISYKDSKAILDEFVKKVKVDFPILLDSDGKVSEQWNIFAFPSSFLIDANGQIHYSINAGSIWDSPEMIDYLTEVMEVPYQPK</sequence>
<evidence type="ECO:0000256" key="4">
    <source>
        <dbReference type="ARBA" id="ARBA00023284"/>
    </source>
</evidence>
<dbReference type="EMBL" id="CP102381">
    <property type="protein sequence ID" value="WEJ62092.1"/>
    <property type="molecule type" value="Genomic_DNA"/>
</dbReference>
<comment type="subcellular location">
    <subcellularLocation>
        <location evidence="1">Cell envelope</location>
    </subcellularLocation>
</comment>
<feature type="domain" description="Thioredoxin" evidence="6">
    <location>
        <begin position="298"/>
        <end position="439"/>
    </location>
</feature>
<feature type="chain" id="PRO_5046919967" evidence="5">
    <location>
        <begin position="24"/>
        <end position="445"/>
    </location>
</feature>
<evidence type="ECO:0000256" key="5">
    <source>
        <dbReference type="SAM" id="SignalP"/>
    </source>
</evidence>
<evidence type="ECO:0000313" key="8">
    <source>
        <dbReference type="Proteomes" id="UP001222275"/>
    </source>
</evidence>
<reference evidence="7 8" key="1">
    <citation type="submission" date="2022-06" db="EMBL/GenBank/DDBJ databases">
        <title>Thiomicrohabdus sp. nov, an obligately chemolithoautotrophic, sulfur-oxidizing bacterium isolated from beach of Guanyin Mountain. Amoy.</title>
        <authorList>
            <person name="Zhu H."/>
        </authorList>
    </citation>
    <scope>NUCLEOTIDE SEQUENCE [LARGE SCALE GENOMIC DNA]</scope>
    <source>
        <strain evidence="7 8">XGS-01</strain>
    </source>
</reference>
<keyword evidence="5" id="KW-0732">Signal</keyword>
<dbReference type="PROSITE" id="PS51352">
    <property type="entry name" value="THIOREDOXIN_2"/>
    <property type="match status" value="1"/>
</dbReference>
<dbReference type="PANTHER" id="PTHR42852">
    <property type="entry name" value="THIOL:DISULFIDE INTERCHANGE PROTEIN DSBE"/>
    <property type="match status" value="1"/>
</dbReference>
<keyword evidence="8" id="KW-1185">Reference proteome</keyword>
<dbReference type="InterPro" id="IPR050553">
    <property type="entry name" value="Thioredoxin_ResA/DsbE_sf"/>
</dbReference>
<feature type="signal peptide" evidence="5">
    <location>
        <begin position="1"/>
        <end position="23"/>
    </location>
</feature>
<dbReference type="InterPro" id="IPR017937">
    <property type="entry name" value="Thioredoxin_CS"/>
</dbReference>
<keyword evidence="4" id="KW-0676">Redox-active center</keyword>
<proteinExistence type="predicted"/>
<accession>A0ABY8CBA2</accession>
<evidence type="ECO:0000256" key="2">
    <source>
        <dbReference type="ARBA" id="ARBA00022748"/>
    </source>
</evidence>
<keyword evidence="3" id="KW-1015">Disulfide bond</keyword>
<dbReference type="Pfam" id="PF00578">
    <property type="entry name" value="AhpC-TSA"/>
    <property type="match status" value="1"/>
</dbReference>
<dbReference type="CDD" id="cd02966">
    <property type="entry name" value="TlpA_like_family"/>
    <property type="match status" value="1"/>
</dbReference>
<gene>
    <name evidence="7" type="ORF">NR989_08705</name>
</gene>
<dbReference type="PROSITE" id="PS00194">
    <property type="entry name" value="THIOREDOXIN_1"/>
    <property type="match status" value="1"/>
</dbReference>
<evidence type="ECO:0000313" key="7">
    <source>
        <dbReference type="EMBL" id="WEJ62092.1"/>
    </source>
</evidence>